<evidence type="ECO:0000313" key="2">
    <source>
        <dbReference type="EMBL" id="WIM69634.1"/>
    </source>
</evidence>
<keyword evidence="1" id="KW-1133">Transmembrane helix</keyword>
<proteinExistence type="predicted"/>
<keyword evidence="1" id="KW-0472">Membrane</keyword>
<organism evidence="2 3">
    <name type="scientific">Corynebacterium suedekumii</name>
    <dbReference type="NCBI Taxonomy" id="3049801"/>
    <lineage>
        <taxon>Bacteria</taxon>
        <taxon>Bacillati</taxon>
        <taxon>Actinomycetota</taxon>
        <taxon>Actinomycetes</taxon>
        <taxon>Mycobacteriales</taxon>
        <taxon>Corynebacteriaceae</taxon>
        <taxon>Corynebacterium</taxon>
    </lineage>
</organism>
<evidence type="ECO:0000313" key="3">
    <source>
        <dbReference type="Proteomes" id="UP001238805"/>
    </source>
</evidence>
<name>A0ABY8VN91_9CORY</name>
<reference evidence="2 3" key="1">
    <citation type="submission" date="2023-05" db="EMBL/GenBank/DDBJ databases">
        <title>Corynebacterium suedekumii sp. nov. and Corynebacterium breve sp. nov. isolated from raw cow's milk.</title>
        <authorList>
            <person name="Baer M.K."/>
            <person name="Mehl L."/>
            <person name="Hellmuth R."/>
            <person name="Marke G."/>
            <person name="Lipski A."/>
        </authorList>
    </citation>
    <scope>NUCLEOTIDE SEQUENCE [LARGE SCALE GENOMIC DNA]</scope>
    <source>
        <strain evidence="2 3">LM112</strain>
    </source>
</reference>
<sequence length="133" mass="14292">MSGLIPVLVLAVFVLVAVSFVVIFRQNHRTQVGREQAELTRTDDARAEARRWIDRLGTEVLSTSGTDAHSTDLVGQASARLTAATTHLGDATSPAQARTARDIALEGLHLMRDARRAMGQPDGAPIPAPEERA</sequence>
<dbReference type="RefSeq" id="WP_284874228.1">
    <property type="nucleotide sequence ID" value="NZ_CP126970.1"/>
</dbReference>
<evidence type="ECO:0008006" key="4">
    <source>
        <dbReference type="Google" id="ProtNLM"/>
    </source>
</evidence>
<dbReference type="EMBL" id="CP126970">
    <property type="protein sequence ID" value="WIM69634.1"/>
    <property type="molecule type" value="Genomic_DNA"/>
</dbReference>
<keyword evidence="3" id="KW-1185">Reference proteome</keyword>
<gene>
    <name evidence="2" type="ORF">QP029_10375</name>
</gene>
<dbReference type="Proteomes" id="UP001238805">
    <property type="component" value="Chromosome"/>
</dbReference>
<feature type="transmembrane region" description="Helical" evidence="1">
    <location>
        <begin position="6"/>
        <end position="24"/>
    </location>
</feature>
<evidence type="ECO:0000256" key="1">
    <source>
        <dbReference type="SAM" id="Phobius"/>
    </source>
</evidence>
<keyword evidence="1" id="KW-0812">Transmembrane</keyword>
<protein>
    <recommendedName>
        <fullName evidence="4">Secreted protein</fullName>
    </recommendedName>
</protein>
<accession>A0ABY8VN91</accession>